<dbReference type="Pfam" id="PF01047">
    <property type="entry name" value="MarR"/>
    <property type="match status" value="1"/>
</dbReference>
<evidence type="ECO:0000259" key="4">
    <source>
        <dbReference type="PROSITE" id="PS50995"/>
    </source>
</evidence>
<dbReference type="PROSITE" id="PS50995">
    <property type="entry name" value="HTH_MARR_2"/>
    <property type="match status" value="1"/>
</dbReference>
<reference evidence="5 6" key="1">
    <citation type="submission" date="2007-01" db="EMBL/GenBank/DDBJ databases">
        <title>Complete sequence of Psychromonas ingrahamii 37.</title>
        <authorList>
            <consortium name="US DOE Joint Genome Institute"/>
            <person name="Copeland A."/>
            <person name="Lucas S."/>
            <person name="Lapidus A."/>
            <person name="Barry K."/>
            <person name="Detter J.C."/>
            <person name="Glavina del Rio T."/>
            <person name="Hammon N."/>
            <person name="Israni S."/>
            <person name="Dalin E."/>
            <person name="Tice H."/>
            <person name="Pitluck S."/>
            <person name="Thompson L.S."/>
            <person name="Brettin T."/>
            <person name="Bruce D."/>
            <person name="Han C."/>
            <person name="Tapia R."/>
            <person name="Schmutz J."/>
            <person name="Larimer F."/>
            <person name="Land M."/>
            <person name="Hauser L."/>
            <person name="Kyrpides N."/>
            <person name="Ivanova N."/>
            <person name="Staley J."/>
            <person name="Richardson P."/>
        </authorList>
    </citation>
    <scope>NUCLEOTIDE SEQUENCE [LARGE SCALE GENOMIC DNA]</scope>
    <source>
        <strain evidence="5 6">37</strain>
    </source>
</reference>
<accession>A1SSK0</accession>
<gene>
    <name evidence="5" type="ordered locus">Ping_0611</name>
</gene>
<sequence length="135" mass="15597">MVAIRQITRGIDLYSKKMSKDFGLTSPQLMLMRTIQRDNHVTIRQLSEKTNMSQATATIILDRLEARGRVVRIRNQQDKRKVHALLTESGQQMLAQEPSILQPGFLEQFQALEIWEQNLILSSLQRLSSMMNTQD</sequence>
<keyword evidence="6" id="KW-1185">Reference proteome</keyword>
<dbReference type="InterPro" id="IPR000835">
    <property type="entry name" value="HTH_MarR-typ"/>
</dbReference>
<protein>
    <submittedName>
        <fullName evidence="5">Transcriptional regulator of MarR family protein</fullName>
    </submittedName>
</protein>
<feature type="domain" description="HTH marR-type" evidence="4">
    <location>
        <begin position="1"/>
        <end position="129"/>
    </location>
</feature>
<proteinExistence type="predicted"/>
<keyword evidence="2" id="KW-0238">DNA-binding</keyword>
<dbReference type="SUPFAM" id="SSF46785">
    <property type="entry name" value="Winged helix' DNA-binding domain"/>
    <property type="match status" value="1"/>
</dbReference>
<dbReference type="AlphaFoldDB" id="A1SSK0"/>
<keyword evidence="3" id="KW-0804">Transcription</keyword>
<dbReference type="KEGG" id="pin:Ping_0611"/>
<dbReference type="PANTHER" id="PTHR42756:SF1">
    <property type="entry name" value="TRANSCRIPTIONAL REPRESSOR OF EMRAB OPERON"/>
    <property type="match status" value="1"/>
</dbReference>
<name>A1SSK0_PSYIN</name>
<dbReference type="InterPro" id="IPR036390">
    <property type="entry name" value="WH_DNA-bd_sf"/>
</dbReference>
<dbReference type="Gene3D" id="1.10.10.10">
    <property type="entry name" value="Winged helix-like DNA-binding domain superfamily/Winged helix DNA-binding domain"/>
    <property type="match status" value="1"/>
</dbReference>
<dbReference type="GO" id="GO:0003700">
    <property type="term" value="F:DNA-binding transcription factor activity"/>
    <property type="evidence" value="ECO:0007669"/>
    <property type="project" value="InterPro"/>
</dbReference>
<evidence type="ECO:0000313" key="6">
    <source>
        <dbReference type="Proteomes" id="UP000000639"/>
    </source>
</evidence>
<dbReference type="PRINTS" id="PR00598">
    <property type="entry name" value="HTHMARR"/>
</dbReference>
<dbReference type="EMBL" id="CP000510">
    <property type="protein sequence ID" value="ABM02465.1"/>
    <property type="molecule type" value="Genomic_DNA"/>
</dbReference>
<dbReference type="SMART" id="SM00347">
    <property type="entry name" value="HTH_MARR"/>
    <property type="match status" value="1"/>
</dbReference>
<evidence type="ECO:0000256" key="3">
    <source>
        <dbReference type="ARBA" id="ARBA00023163"/>
    </source>
</evidence>
<evidence type="ECO:0000313" key="5">
    <source>
        <dbReference type="EMBL" id="ABM02465.1"/>
    </source>
</evidence>
<dbReference type="HOGENOM" id="CLU_083287_27_7_6"/>
<dbReference type="Proteomes" id="UP000000639">
    <property type="component" value="Chromosome"/>
</dbReference>
<dbReference type="InterPro" id="IPR036388">
    <property type="entry name" value="WH-like_DNA-bd_sf"/>
</dbReference>
<evidence type="ECO:0000256" key="1">
    <source>
        <dbReference type="ARBA" id="ARBA00023015"/>
    </source>
</evidence>
<dbReference type="STRING" id="357804.Ping_0611"/>
<organism evidence="5 6">
    <name type="scientific">Psychromonas ingrahamii (strain DSM 17664 / CCUG 51855 / 37)</name>
    <dbReference type="NCBI Taxonomy" id="357804"/>
    <lineage>
        <taxon>Bacteria</taxon>
        <taxon>Pseudomonadati</taxon>
        <taxon>Pseudomonadota</taxon>
        <taxon>Gammaproteobacteria</taxon>
        <taxon>Alteromonadales</taxon>
        <taxon>Psychromonadaceae</taxon>
        <taxon>Psychromonas</taxon>
    </lineage>
</organism>
<dbReference type="GO" id="GO:0003677">
    <property type="term" value="F:DNA binding"/>
    <property type="evidence" value="ECO:0007669"/>
    <property type="project" value="UniProtKB-KW"/>
</dbReference>
<dbReference type="PANTHER" id="PTHR42756">
    <property type="entry name" value="TRANSCRIPTIONAL REGULATOR, MARR"/>
    <property type="match status" value="1"/>
</dbReference>
<keyword evidence="1" id="KW-0805">Transcription regulation</keyword>
<dbReference type="eggNOG" id="COG1846">
    <property type="taxonomic scope" value="Bacteria"/>
</dbReference>
<evidence type="ECO:0000256" key="2">
    <source>
        <dbReference type="ARBA" id="ARBA00023125"/>
    </source>
</evidence>